<dbReference type="SUPFAM" id="SSF52047">
    <property type="entry name" value="RNI-like"/>
    <property type="match status" value="1"/>
</dbReference>
<evidence type="ECO:0000313" key="3">
    <source>
        <dbReference type="EMBL" id="KAF9742312.1"/>
    </source>
</evidence>
<reference evidence="3" key="1">
    <citation type="submission" date="2020-10" db="EMBL/GenBank/DDBJ databases">
        <title>High-Quality Genome Resource of Clonostachys rosea strain S41 by Oxford Nanopore Long-Read Sequencing.</title>
        <authorList>
            <person name="Wang H."/>
        </authorList>
    </citation>
    <scope>NUCLEOTIDE SEQUENCE</scope>
    <source>
        <strain evidence="3">S41</strain>
    </source>
</reference>
<proteinExistence type="predicted"/>
<accession>A0A8H7N0V1</accession>
<name>A0A8H7N0V1_BIOOC</name>
<evidence type="ECO:0000259" key="2">
    <source>
        <dbReference type="Pfam" id="PF12937"/>
    </source>
</evidence>
<feature type="compositionally biased region" description="Basic residues" evidence="1">
    <location>
        <begin position="58"/>
        <end position="69"/>
    </location>
</feature>
<comment type="caution">
    <text evidence="3">The sequence shown here is derived from an EMBL/GenBank/DDBJ whole genome shotgun (WGS) entry which is preliminary data.</text>
</comment>
<dbReference type="SUPFAM" id="SSF81383">
    <property type="entry name" value="F-box domain"/>
    <property type="match status" value="1"/>
</dbReference>
<dbReference type="CDD" id="cd09917">
    <property type="entry name" value="F-box_SF"/>
    <property type="match status" value="1"/>
</dbReference>
<evidence type="ECO:0000256" key="1">
    <source>
        <dbReference type="SAM" id="MobiDB-lite"/>
    </source>
</evidence>
<dbReference type="Proteomes" id="UP000616885">
    <property type="component" value="Unassembled WGS sequence"/>
</dbReference>
<evidence type="ECO:0000313" key="4">
    <source>
        <dbReference type="Proteomes" id="UP000616885"/>
    </source>
</evidence>
<dbReference type="AlphaFoldDB" id="A0A8H7N0V1"/>
<dbReference type="Pfam" id="PF12937">
    <property type="entry name" value="F-box-like"/>
    <property type="match status" value="1"/>
</dbReference>
<feature type="domain" description="F-box" evidence="2">
    <location>
        <begin position="92"/>
        <end position="134"/>
    </location>
</feature>
<dbReference type="InterPro" id="IPR036047">
    <property type="entry name" value="F-box-like_dom_sf"/>
</dbReference>
<gene>
    <name evidence="3" type="ORF">IM811_009612</name>
</gene>
<dbReference type="InterPro" id="IPR001810">
    <property type="entry name" value="F-box_dom"/>
</dbReference>
<dbReference type="EMBL" id="JADCTT010000022">
    <property type="protein sequence ID" value="KAF9742312.1"/>
    <property type="molecule type" value="Genomic_DNA"/>
</dbReference>
<feature type="region of interest" description="Disordered" evidence="1">
    <location>
        <begin position="38"/>
        <end position="88"/>
    </location>
</feature>
<sequence length="642" mass="72281">MNISLVTYFIDANPHPRDLNSLPIQFSICGTQRRSAHRPDGEATVAQATTPVPLKANNPRRRNRRKRNNGVKNNNEAKINDGAKIKQPNNPALPPEVLALILDNVQDASTMCKVARTCKKFHSLITPSLHKRLAYQVDYDLVFDKFIAVMQRYLSVQQNRKLITQRRCPGQKEGVHYGSDLGATPPCAAYVRELVIGPFHVFRKGEHMVYRYLEEVLKNMHGLEIVELWTMTASMAKILPGLTNLKALSLTAQKARDGDKITALAKVKNLQHFKIGAWEPIEEFEVATKSILLNSRLTLRSLAILCLDNEVPGYRSRFLDDWQRELGSDSQTPYFPALQSLQLIGLEGPGEGLKRAFENAVDFMSLRSLSLERIYAGRSALYRHLADLAARTSKEDIKFTKLGDGPSFRCNLDEHRDDMRTICRFLGSFGSLPSLHVLEYDKYLPISQQDKGLLPDPVQQAMLKHKNLTSLTLMSRDSYNRANMHPYLSLDVIGTIVGSLPLLEEFDFFARPQDMVQVGEALARGRNLTTISVAQVDRANGSIVPRELVTKILGGILDGRGVGSTGDGHFRWGITRTFDIASWFPEVKVKGDGRYRKPFSIRGFQNTEREVLGQHVTMLLRPKDMELASNCDWADDVARNMI</sequence>
<protein>
    <recommendedName>
        <fullName evidence="2">F-box domain-containing protein</fullName>
    </recommendedName>
</protein>
<organism evidence="3 4">
    <name type="scientific">Bionectria ochroleuca</name>
    <name type="common">Gliocladium roseum</name>
    <dbReference type="NCBI Taxonomy" id="29856"/>
    <lineage>
        <taxon>Eukaryota</taxon>
        <taxon>Fungi</taxon>
        <taxon>Dikarya</taxon>
        <taxon>Ascomycota</taxon>
        <taxon>Pezizomycotina</taxon>
        <taxon>Sordariomycetes</taxon>
        <taxon>Hypocreomycetidae</taxon>
        <taxon>Hypocreales</taxon>
        <taxon>Bionectriaceae</taxon>
        <taxon>Clonostachys</taxon>
    </lineage>
</organism>